<reference evidence="2 3" key="1">
    <citation type="submission" date="2016-10" db="EMBL/GenBank/DDBJ databases">
        <authorList>
            <person name="de Groot N.N."/>
        </authorList>
    </citation>
    <scope>NUCLEOTIDE SEQUENCE [LARGE SCALE GENOMIC DNA]</scope>
    <source>
        <strain evidence="2 3">DSM 25186</strain>
    </source>
</reference>
<organism evidence="2 3">
    <name type="scientific">Catalinimonas alkaloidigena</name>
    <dbReference type="NCBI Taxonomy" id="1075417"/>
    <lineage>
        <taxon>Bacteria</taxon>
        <taxon>Pseudomonadati</taxon>
        <taxon>Bacteroidota</taxon>
        <taxon>Cytophagia</taxon>
        <taxon>Cytophagales</taxon>
        <taxon>Catalimonadaceae</taxon>
        <taxon>Catalinimonas</taxon>
    </lineage>
</organism>
<feature type="chain" id="PRO_5011489866" evidence="1">
    <location>
        <begin position="21"/>
        <end position="95"/>
    </location>
</feature>
<dbReference type="Proteomes" id="UP000198510">
    <property type="component" value="Unassembled WGS sequence"/>
</dbReference>
<sequence length="95" mass="10507">MKTLLSTLALLLVVSFSTLAGPSGPQKDDDTTAEPTITFTQQVYDLDGNLQAQTQQVAQLPEKVDYLFSYAGVDYYILDETPAYDNTLREVTLEP</sequence>
<proteinExistence type="predicted"/>
<protein>
    <submittedName>
        <fullName evidence="2">Uncharacterized protein</fullName>
    </submittedName>
</protein>
<dbReference type="AlphaFoldDB" id="A0A1G9HGM7"/>
<dbReference type="RefSeq" id="WP_089682530.1">
    <property type="nucleotide sequence ID" value="NZ_FNFO01000004.1"/>
</dbReference>
<name>A0A1G9HGM7_9BACT</name>
<feature type="signal peptide" evidence="1">
    <location>
        <begin position="1"/>
        <end position="20"/>
    </location>
</feature>
<evidence type="ECO:0000313" key="2">
    <source>
        <dbReference type="EMBL" id="SDL12049.1"/>
    </source>
</evidence>
<dbReference type="EMBL" id="FNFO01000004">
    <property type="protein sequence ID" value="SDL12049.1"/>
    <property type="molecule type" value="Genomic_DNA"/>
</dbReference>
<keyword evidence="3" id="KW-1185">Reference proteome</keyword>
<keyword evidence="1" id="KW-0732">Signal</keyword>
<dbReference type="STRING" id="1075417.SAMN05421823_104430"/>
<accession>A0A1G9HGM7</accession>
<evidence type="ECO:0000313" key="3">
    <source>
        <dbReference type="Proteomes" id="UP000198510"/>
    </source>
</evidence>
<gene>
    <name evidence="2" type="ORF">SAMN05421823_104430</name>
</gene>
<evidence type="ECO:0000256" key="1">
    <source>
        <dbReference type="SAM" id="SignalP"/>
    </source>
</evidence>